<proteinExistence type="predicted"/>
<dbReference type="EMBL" id="PFWT01000014">
    <property type="protein sequence ID" value="PJA46202.1"/>
    <property type="molecule type" value="Genomic_DNA"/>
</dbReference>
<accession>A0A2M7XEC8</accession>
<sequence>MSIERYTGVYRVVATCAEPNCNFHETNSKIVDTESTNNGEEPSVMSYTVEKTVPFDSNMSEEKKAEITERNKNKFATLPNLIKEGLLATNSAHRDHLHDAKRDWHGFVGKIMIEPEKEVIGLPFSGSHAPSLVESNASRSGSRKNKPGKLVVLRGGK</sequence>
<protein>
    <submittedName>
        <fullName evidence="2">Uncharacterized protein</fullName>
    </submittedName>
</protein>
<organism evidence="2 3">
    <name type="scientific">Candidatus Uhrbacteria bacterium CG_4_9_14_3_um_filter_41_35</name>
    <dbReference type="NCBI Taxonomy" id="1975034"/>
    <lineage>
        <taxon>Bacteria</taxon>
        <taxon>Candidatus Uhriibacteriota</taxon>
    </lineage>
</organism>
<comment type="caution">
    <text evidence="2">The sequence shown here is derived from an EMBL/GenBank/DDBJ whole genome shotgun (WGS) entry which is preliminary data.</text>
</comment>
<reference evidence="3" key="1">
    <citation type="submission" date="2017-09" db="EMBL/GenBank/DDBJ databases">
        <title>Depth-based differentiation of microbial function through sediment-hosted aquifers and enrichment of novel symbionts in the deep terrestrial subsurface.</title>
        <authorList>
            <person name="Probst A.J."/>
            <person name="Ladd B."/>
            <person name="Jarett J.K."/>
            <person name="Geller-Mcgrath D.E."/>
            <person name="Sieber C.M.K."/>
            <person name="Emerson J.B."/>
            <person name="Anantharaman K."/>
            <person name="Thomas B.C."/>
            <person name="Malmstrom R."/>
            <person name="Stieglmeier M."/>
            <person name="Klingl A."/>
            <person name="Woyke T."/>
            <person name="Ryan C.M."/>
            <person name="Banfield J.F."/>
        </authorList>
    </citation>
    <scope>NUCLEOTIDE SEQUENCE [LARGE SCALE GENOMIC DNA]</scope>
</reference>
<evidence type="ECO:0000256" key="1">
    <source>
        <dbReference type="SAM" id="MobiDB-lite"/>
    </source>
</evidence>
<feature type="region of interest" description="Disordered" evidence="1">
    <location>
        <begin position="127"/>
        <end position="157"/>
    </location>
</feature>
<dbReference type="AlphaFoldDB" id="A0A2M7XEC8"/>
<dbReference type="Proteomes" id="UP000231263">
    <property type="component" value="Unassembled WGS sequence"/>
</dbReference>
<name>A0A2M7XEC8_9BACT</name>
<evidence type="ECO:0000313" key="2">
    <source>
        <dbReference type="EMBL" id="PJA46202.1"/>
    </source>
</evidence>
<evidence type="ECO:0000313" key="3">
    <source>
        <dbReference type="Proteomes" id="UP000231263"/>
    </source>
</evidence>
<gene>
    <name evidence="2" type="ORF">CO173_03405</name>
</gene>